<name>A0AAP0N375_LIQFO</name>
<dbReference type="InterPro" id="IPR025322">
    <property type="entry name" value="PADRE_dom"/>
</dbReference>
<dbReference type="Proteomes" id="UP001415857">
    <property type="component" value="Unassembled WGS sequence"/>
</dbReference>
<evidence type="ECO:0000313" key="2">
    <source>
        <dbReference type="Proteomes" id="UP001415857"/>
    </source>
</evidence>
<organism evidence="1 2">
    <name type="scientific">Liquidambar formosana</name>
    <name type="common">Formosan gum</name>
    <dbReference type="NCBI Taxonomy" id="63359"/>
    <lineage>
        <taxon>Eukaryota</taxon>
        <taxon>Viridiplantae</taxon>
        <taxon>Streptophyta</taxon>
        <taxon>Embryophyta</taxon>
        <taxon>Tracheophyta</taxon>
        <taxon>Spermatophyta</taxon>
        <taxon>Magnoliopsida</taxon>
        <taxon>eudicotyledons</taxon>
        <taxon>Gunneridae</taxon>
        <taxon>Pentapetalae</taxon>
        <taxon>Saxifragales</taxon>
        <taxon>Altingiaceae</taxon>
        <taxon>Liquidambar</taxon>
    </lineage>
</organism>
<evidence type="ECO:0000313" key="1">
    <source>
        <dbReference type="EMBL" id="KAK9266080.1"/>
    </source>
</evidence>
<keyword evidence="2" id="KW-1185">Reference proteome</keyword>
<protein>
    <submittedName>
        <fullName evidence="1">Uncharacterized protein</fullName>
    </submittedName>
</protein>
<comment type="caution">
    <text evidence="1">The sequence shown here is derived from an EMBL/GenBank/DDBJ whole genome shotgun (WGS) entry which is preliminary data.</text>
</comment>
<proteinExistence type="predicted"/>
<gene>
    <name evidence="1" type="ORF">L1049_021426</name>
</gene>
<dbReference type="Pfam" id="PF14009">
    <property type="entry name" value="PADRE"/>
    <property type="match status" value="1"/>
</dbReference>
<accession>A0AAP0N375</accession>
<sequence length="183" mass="20094">MGNYVSCTLSAPTGRHCKAAKVIFPGGEIQQFDKPVKAAELMLESPNFFLVNSRSLQIGRRFSALNADEDLEMANVYVMFPMKRVNSMVTAGDMGALFLAANSAAKRGSGGKVRILPESVNGAQIMPAPAVDDWRENEVVVVPKLDLDDIEEFSTAEFKHRLSMCRSKKPLLETIAEEPICSR</sequence>
<dbReference type="AlphaFoldDB" id="A0AAP0N375"/>
<reference evidence="1 2" key="1">
    <citation type="journal article" date="2024" name="Plant J.">
        <title>Genome sequences and population genomics reveal climatic adaptation and genomic divergence between two closely related sweetgum species.</title>
        <authorList>
            <person name="Xu W.Q."/>
            <person name="Ren C.Q."/>
            <person name="Zhang X.Y."/>
            <person name="Comes H.P."/>
            <person name="Liu X.H."/>
            <person name="Li Y.G."/>
            <person name="Kettle C.J."/>
            <person name="Jalonen R."/>
            <person name="Gaisberger H."/>
            <person name="Ma Y.Z."/>
            <person name="Qiu Y.X."/>
        </authorList>
    </citation>
    <scope>NUCLEOTIDE SEQUENCE [LARGE SCALE GENOMIC DNA]</scope>
    <source>
        <strain evidence="1">Hangzhou</strain>
    </source>
</reference>
<dbReference type="EMBL" id="JBBPBK010000241">
    <property type="protein sequence ID" value="KAK9266080.1"/>
    <property type="molecule type" value="Genomic_DNA"/>
</dbReference>
<dbReference type="PANTHER" id="PTHR33052">
    <property type="entry name" value="DUF4228 DOMAIN PROTEIN-RELATED"/>
    <property type="match status" value="1"/>
</dbReference>